<comment type="caution">
    <text evidence="3">The sequence shown here is derived from an EMBL/GenBank/DDBJ whole genome shotgun (WGS) entry which is preliminary data.</text>
</comment>
<dbReference type="RefSeq" id="WP_110520626.1">
    <property type="nucleotide sequence ID" value="NZ_PDOF01000002.1"/>
</dbReference>
<dbReference type="InterPro" id="IPR012867">
    <property type="entry name" value="DUF1648"/>
</dbReference>
<gene>
    <name evidence="3" type="ORF">CR205_13400</name>
</gene>
<dbReference type="AlphaFoldDB" id="A0A2W0HIR0"/>
<feature type="domain" description="DUF1648" evidence="2">
    <location>
        <begin position="31"/>
        <end position="77"/>
    </location>
</feature>
<evidence type="ECO:0000313" key="3">
    <source>
        <dbReference type="EMBL" id="PYZ96689.1"/>
    </source>
</evidence>
<accession>A0A2W0HIR0</accession>
<evidence type="ECO:0000313" key="4">
    <source>
        <dbReference type="Proteomes" id="UP000248066"/>
    </source>
</evidence>
<evidence type="ECO:0000256" key="1">
    <source>
        <dbReference type="SAM" id="Phobius"/>
    </source>
</evidence>
<feature type="transmembrane region" description="Helical" evidence="1">
    <location>
        <begin position="24"/>
        <end position="47"/>
    </location>
</feature>
<feature type="transmembrane region" description="Helical" evidence="1">
    <location>
        <begin position="67"/>
        <end position="87"/>
    </location>
</feature>
<name>A0A2W0HIR0_9BACI</name>
<proteinExistence type="predicted"/>
<dbReference type="Pfam" id="PF07853">
    <property type="entry name" value="DUF1648"/>
    <property type="match status" value="1"/>
</dbReference>
<dbReference type="OrthoDB" id="9808690at2"/>
<sequence>MSIFHSDRPVIPIESLEKSAWERFFSIISVLIFLGSIVFLVMIWGNLPGQVPAHFDAGGEVTRLGSKWELVILPLIGALLYVLLHVLEKYPHVHNFPIEITEANAEQAYRISRSLLGWLKNIILVLFTALMLNSVVIAMGWAEGMGMLLLPLTLLGTMVPIAVAIVKLMNMRAEEGSK</sequence>
<organism evidence="3 4">
    <name type="scientific">Alteribacter lacisalsi</name>
    <dbReference type="NCBI Taxonomy" id="2045244"/>
    <lineage>
        <taxon>Bacteria</taxon>
        <taxon>Bacillati</taxon>
        <taxon>Bacillota</taxon>
        <taxon>Bacilli</taxon>
        <taxon>Bacillales</taxon>
        <taxon>Bacillaceae</taxon>
        <taxon>Alteribacter</taxon>
    </lineage>
</organism>
<feature type="transmembrane region" description="Helical" evidence="1">
    <location>
        <begin position="148"/>
        <end position="169"/>
    </location>
</feature>
<feature type="transmembrane region" description="Helical" evidence="1">
    <location>
        <begin position="122"/>
        <end position="142"/>
    </location>
</feature>
<keyword evidence="1" id="KW-0472">Membrane</keyword>
<keyword evidence="4" id="KW-1185">Reference proteome</keyword>
<keyword evidence="1" id="KW-1133">Transmembrane helix</keyword>
<evidence type="ECO:0000259" key="2">
    <source>
        <dbReference type="Pfam" id="PF07853"/>
    </source>
</evidence>
<keyword evidence="1" id="KW-0812">Transmembrane</keyword>
<protein>
    <recommendedName>
        <fullName evidence="2">DUF1648 domain-containing protein</fullName>
    </recommendedName>
</protein>
<dbReference type="EMBL" id="PDOF01000002">
    <property type="protein sequence ID" value="PYZ96689.1"/>
    <property type="molecule type" value="Genomic_DNA"/>
</dbReference>
<reference evidence="3 4" key="1">
    <citation type="submission" date="2017-10" db="EMBL/GenBank/DDBJ databases">
        <title>Bacillus sp. nov., a halophilic bacterium isolated from a Yangshapao Lake.</title>
        <authorList>
            <person name="Wang H."/>
        </authorList>
    </citation>
    <scope>NUCLEOTIDE SEQUENCE [LARGE SCALE GENOMIC DNA]</scope>
    <source>
        <strain evidence="3 4">YSP-3</strain>
    </source>
</reference>
<dbReference type="Proteomes" id="UP000248066">
    <property type="component" value="Unassembled WGS sequence"/>
</dbReference>